<dbReference type="PANTHER" id="PTHR21292:SF1">
    <property type="entry name" value="EXOCYST COMPLEX COMPONENT 3"/>
    <property type="match status" value="1"/>
</dbReference>
<dbReference type="Proteomes" id="UP000278807">
    <property type="component" value="Unassembled WGS sequence"/>
</dbReference>
<reference evidence="4 5" key="2">
    <citation type="submission" date="2018-11" db="EMBL/GenBank/DDBJ databases">
        <authorList>
            <consortium name="Pathogen Informatics"/>
        </authorList>
    </citation>
    <scope>NUCLEOTIDE SEQUENCE [LARGE SCALE GENOMIC DNA]</scope>
</reference>
<evidence type="ECO:0000313" key="6">
    <source>
        <dbReference type="WBParaSite" id="HNAJ_0000041201-mRNA-1"/>
    </source>
</evidence>
<dbReference type="WBParaSite" id="HNAJ_0000041201-mRNA-1">
    <property type="protein sequence ID" value="HNAJ_0000041201-mRNA-1"/>
    <property type="gene ID" value="HNAJ_0000041201"/>
</dbReference>
<dbReference type="GO" id="GO:0051601">
    <property type="term" value="P:exocyst localization"/>
    <property type="evidence" value="ECO:0007669"/>
    <property type="project" value="TreeGrafter"/>
</dbReference>
<dbReference type="GO" id="GO:0000149">
    <property type="term" value="F:SNARE binding"/>
    <property type="evidence" value="ECO:0007669"/>
    <property type="project" value="TreeGrafter"/>
</dbReference>
<dbReference type="Pfam" id="PF06046">
    <property type="entry name" value="Sec6"/>
    <property type="match status" value="1"/>
</dbReference>
<keyword evidence="3" id="KW-0268">Exocytosis</keyword>
<evidence type="ECO:0000256" key="3">
    <source>
        <dbReference type="ARBA" id="ARBA00022483"/>
    </source>
</evidence>
<dbReference type="GO" id="GO:0006887">
    <property type="term" value="P:exocytosis"/>
    <property type="evidence" value="ECO:0007669"/>
    <property type="project" value="UniProtKB-KW"/>
</dbReference>
<keyword evidence="5" id="KW-1185">Reference proteome</keyword>
<sequence>MKSSCADSLFRLEENARRNAEKRVMEAFQKPDSLENIDVIRTRFLNQKTATEAQLKMAVHGQLDSIQNGLDKLESALGISKVCARRYMVFFSISDIENSLNSISSLSTSLNQLHVISSKHKQLVAAIENMSYLVKVPDTLAEARSFVESENLLEAHKRIQELEGIRDEIMCDVFQQNSSADLDTLRTFFKGVEELNASVLEKIKHVGATLTSAVVTQNVLCVNCIRIIDREERADLIWKKRQAKNGFMPDGRPKEWRRKFFAELAKTIQDRVQGCGVDSENEKTRLVRHNEAIRQHALRDLRIAKNICPVFFPPDYEIFDRFVEIYHDAIAIHIENLINEGLNDTEIVQLLGWINAYHTEEFMNHPLFNVDFSRLNIKYPRNLLPDDKLTSLRQEYVRKTIIKLNGWLVKSLAIDIEDWKRSTKPELNDASNFYTPLSLMVLSPINELVGEGKLLHFLGNVVRESFLVQCTQEILSFARSYESSIREYRSAYLSDRAKFPYYIEYILANANNTLTIANSFAAVINKEVENESHLKGRLLPQLGGLKDEYAKVAAFCLNCAEETIFMDLTPVMSAILTREWLSPGDLTTQCITGTFLDYNETLVHVNQIYYQDLTPRLAARLLIDFLRVLLTRTLHFSSSHERHTAGEKLIQTSTILRAFFENKIPVAQKIYEGYDAIGLIGKFLTNDDLNMLSLDIGCLQQQFPDVRTDQIYTIIMLRGDIRSTEAQELAISVTQGVKNASATSDIFTKLAVAMNR</sequence>
<dbReference type="STRING" id="102285.A0A0R3T0Q2"/>
<comment type="similarity">
    <text evidence="1">Belongs to the SEC6 family.</text>
</comment>
<protein>
    <submittedName>
        <fullName evidence="6">Exocyst complex component Sec6</fullName>
    </submittedName>
</protein>
<reference evidence="6" key="1">
    <citation type="submission" date="2017-02" db="UniProtKB">
        <authorList>
            <consortium name="WormBaseParasite"/>
        </authorList>
    </citation>
    <scope>IDENTIFICATION</scope>
</reference>
<dbReference type="InterPro" id="IPR010326">
    <property type="entry name" value="EXOC3/Sec6"/>
</dbReference>
<evidence type="ECO:0000313" key="5">
    <source>
        <dbReference type="Proteomes" id="UP000278807"/>
    </source>
</evidence>
<name>A0A0R3T0Q2_RODNA</name>
<gene>
    <name evidence="4" type="ORF">HNAJ_LOCUS413</name>
</gene>
<evidence type="ECO:0000256" key="2">
    <source>
        <dbReference type="ARBA" id="ARBA00022448"/>
    </source>
</evidence>
<dbReference type="AlphaFoldDB" id="A0A0R3T0Q2"/>
<evidence type="ECO:0000313" key="4">
    <source>
        <dbReference type="EMBL" id="VDN96272.1"/>
    </source>
</evidence>
<accession>A0A0R3T0Q2</accession>
<dbReference type="PANTHER" id="PTHR21292">
    <property type="entry name" value="EXOCYST COMPLEX COMPONENT SEC6-RELATED"/>
    <property type="match status" value="1"/>
</dbReference>
<proteinExistence type="inferred from homology"/>
<dbReference type="InterPro" id="IPR042532">
    <property type="entry name" value="EXOC3/Sec6_C"/>
</dbReference>
<dbReference type="GO" id="GO:0000145">
    <property type="term" value="C:exocyst"/>
    <property type="evidence" value="ECO:0007669"/>
    <property type="project" value="InterPro"/>
</dbReference>
<evidence type="ECO:0000256" key="1">
    <source>
        <dbReference type="ARBA" id="ARBA00009447"/>
    </source>
</evidence>
<dbReference type="Gene3D" id="1.10.357.70">
    <property type="entry name" value="Exocyst complex component Sec6, C-terminal domain"/>
    <property type="match status" value="1"/>
</dbReference>
<dbReference type="EMBL" id="UZAE01000103">
    <property type="protein sequence ID" value="VDN96272.1"/>
    <property type="molecule type" value="Genomic_DNA"/>
</dbReference>
<organism evidence="6">
    <name type="scientific">Rodentolepis nana</name>
    <name type="common">Dwarf tapeworm</name>
    <name type="synonym">Hymenolepis nana</name>
    <dbReference type="NCBI Taxonomy" id="102285"/>
    <lineage>
        <taxon>Eukaryota</taxon>
        <taxon>Metazoa</taxon>
        <taxon>Spiralia</taxon>
        <taxon>Lophotrochozoa</taxon>
        <taxon>Platyhelminthes</taxon>
        <taxon>Cestoda</taxon>
        <taxon>Eucestoda</taxon>
        <taxon>Cyclophyllidea</taxon>
        <taxon>Hymenolepididae</taxon>
        <taxon>Rodentolepis</taxon>
    </lineage>
</organism>
<dbReference type="Gene3D" id="1.10.357.50">
    <property type="match status" value="1"/>
</dbReference>
<keyword evidence="2" id="KW-0813">Transport</keyword>
<dbReference type="OrthoDB" id="10047020at2759"/>